<dbReference type="GO" id="GO:0005856">
    <property type="term" value="C:cytoskeleton"/>
    <property type="evidence" value="ECO:0007669"/>
    <property type="project" value="UniProtKB-SubCell"/>
</dbReference>
<dbReference type="Pfam" id="PF25325">
    <property type="entry name" value="EF-hand_EFHB_C"/>
    <property type="match status" value="1"/>
</dbReference>
<protein>
    <recommendedName>
        <fullName evidence="6">EFHB C-terminal EF-hand domain-containing protein</fullName>
    </recommendedName>
</protein>
<keyword evidence="3" id="KW-0677">Repeat</keyword>
<organism evidence="7 8">
    <name type="scientific">Serinus canaria</name>
    <name type="common">Island canary</name>
    <name type="synonym">Fringilla canaria</name>
    <dbReference type="NCBI Taxonomy" id="9135"/>
    <lineage>
        <taxon>Eukaryota</taxon>
        <taxon>Metazoa</taxon>
        <taxon>Chordata</taxon>
        <taxon>Craniata</taxon>
        <taxon>Vertebrata</taxon>
        <taxon>Euteleostomi</taxon>
        <taxon>Archelosauria</taxon>
        <taxon>Archosauria</taxon>
        <taxon>Dinosauria</taxon>
        <taxon>Saurischia</taxon>
        <taxon>Theropoda</taxon>
        <taxon>Coelurosauria</taxon>
        <taxon>Aves</taxon>
        <taxon>Neognathae</taxon>
        <taxon>Neoaves</taxon>
        <taxon>Telluraves</taxon>
        <taxon>Australaves</taxon>
        <taxon>Passeriformes</taxon>
        <taxon>Passeroidea</taxon>
        <taxon>Fringillidae</taxon>
        <taxon>Carduelinae</taxon>
        <taxon>Serinus</taxon>
    </lineage>
</organism>
<evidence type="ECO:0000256" key="3">
    <source>
        <dbReference type="ARBA" id="ARBA00022737"/>
    </source>
</evidence>
<dbReference type="OMA" id="TCYPLYG"/>
<reference evidence="7" key="2">
    <citation type="submission" date="2025-09" db="UniProtKB">
        <authorList>
            <consortium name="Ensembl"/>
        </authorList>
    </citation>
    <scope>IDENTIFICATION</scope>
</reference>
<dbReference type="AlphaFoldDB" id="A0A8C9NQK8"/>
<dbReference type="Proteomes" id="UP000694409">
    <property type="component" value="Unassembled WGS sequence"/>
</dbReference>
<dbReference type="InterPro" id="IPR057428">
    <property type="entry name" value="EFHB_EF-hand_C"/>
</dbReference>
<keyword evidence="4" id="KW-0206">Cytoskeleton</keyword>
<evidence type="ECO:0000256" key="2">
    <source>
        <dbReference type="ARBA" id="ARBA00022490"/>
    </source>
</evidence>
<accession>A0A8C9NQK8</accession>
<keyword evidence="8" id="KW-1185">Reference proteome</keyword>
<evidence type="ECO:0000256" key="4">
    <source>
        <dbReference type="ARBA" id="ARBA00023212"/>
    </source>
</evidence>
<keyword evidence="2" id="KW-0963">Cytoplasm</keyword>
<dbReference type="PANTHER" id="PTHR12086">
    <property type="entry name" value="EF-HAND DOMAIN C-TERMINAL CONTAINING PROTEIN"/>
    <property type="match status" value="1"/>
</dbReference>
<evidence type="ECO:0000313" key="7">
    <source>
        <dbReference type="Ensembl" id="ENSSCAP00000021110.1"/>
    </source>
</evidence>
<dbReference type="GeneTree" id="ENSGT00940000168259"/>
<sequence>MGVKEFEEKIITKGRWKKLDAYLPKNTKKEDEPPPEQEDLELKEPESSENMPKPLTRSTDCVYTSYQTSSSQYNAVVGGIPTSCYPLCGVPSIRSDIPAPQVQRLSDTTNYGDQGSSFSLLFPSVFSQKGVYEKHLLKKRPKAEIKQVLHNMGMNASDERFEEIWKQVCTKHEIKELCDCEESMWNILNKIHESGINF</sequence>
<reference evidence="7" key="1">
    <citation type="submission" date="2025-08" db="UniProtKB">
        <authorList>
            <consortium name="Ensembl"/>
        </authorList>
    </citation>
    <scope>IDENTIFICATION</scope>
</reference>
<evidence type="ECO:0000313" key="8">
    <source>
        <dbReference type="Proteomes" id="UP000694409"/>
    </source>
</evidence>
<comment type="subcellular location">
    <subcellularLocation>
        <location evidence="1">Cytoplasm</location>
        <location evidence="1">Cytoskeleton</location>
    </subcellularLocation>
</comment>
<name>A0A8C9NQK8_SERCA</name>
<dbReference type="Ensembl" id="ENSSCAT00000023560.1">
    <property type="protein sequence ID" value="ENSSCAP00000021110.1"/>
    <property type="gene ID" value="ENSSCAG00000015212.1"/>
</dbReference>
<evidence type="ECO:0000256" key="1">
    <source>
        <dbReference type="ARBA" id="ARBA00004245"/>
    </source>
</evidence>
<feature type="region of interest" description="Disordered" evidence="5">
    <location>
        <begin position="21"/>
        <end position="56"/>
    </location>
</feature>
<dbReference type="PANTHER" id="PTHR12086:SF12">
    <property type="entry name" value="EF-HAND DOMAIN-CONTAINING FAMILY MEMBER B"/>
    <property type="match status" value="1"/>
</dbReference>
<dbReference type="InterPro" id="IPR040193">
    <property type="entry name" value="EFHC1/EFHC2/EFHB"/>
</dbReference>
<feature type="domain" description="EFHB C-terminal EF-hand" evidence="6">
    <location>
        <begin position="119"/>
        <end position="193"/>
    </location>
</feature>
<evidence type="ECO:0000256" key="5">
    <source>
        <dbReference type="SAM" id="MobiDB-lite"/>
    </source>
</evidence>
<proteinExistence type="predicted"/>
<evidence type="ECO:0000259" key="6">
    <source>
        <dbReference type="Pfam" id="PF25325"/>
    </source>
</evidence>